<keyword evidence="4" id="KW-0378">Hydrolase</keyword>
<dbReference type="Pfam" id="PF02586">
    <property type="entry name" value="SRAP"/>
    <property type="match status" value="1"/>
</dbReference>
<evidence type="ECO:0000256" key="2">
    <source>
        <dbReference type="ARBA" id="ARBA00022670"/>
    </source>
</evidence>
<proteinExistence type="inferred from homology"/>
<accession>A0AAD7XPZ7</accession>
<dbReference type="SUPFAM" id="SSF143081">
    <property type="entry name" value="BB1717-like"/>
    <property type="match status" value="1"/>
</dbReference>
<keyword evidence="6" id="KW-0238">DNA-binding</keyword>
<evidence type="ECO:0000313" key="9">
    <source>
        <dbReference type="EMBL" id="KAJ8612887.1"/>
    </source>
</evidence>
<comment type="similarity">
    <text evidence="1">Belongs to the SOS response-associated peptidase family.</text>
</comment>
<evidence type="ECO:0000313" key="10">
    <source>
        <dbReference type="Proteomes" id="UP001230188"/>
    </source>
</evidence>
<name>A0AAD7XPZ7_9STRA</name>
<keyword evidence="10" id="KW-1185">Reference proteome</keyword>
<feature type="region of interest" description="Disordered" evidence="8">
    <location>
        <begin position="179"/>
        <end position="198"/>
    </location>
</feature>
<dbReference type="EMBL" id="JAQMWT010000040">
    <property type="protein sequence ID" value="KAJ8612887.1"/>
    <property type="molecule type" value="Genomic_DNA"/>
</dbReference>
<comment type="caution">
    <text evidence="9">The sequence shown here is derived from an EMBL/GenBank/DDBJ whole genome shotgun (WGS) entry which is preliminary data.</text>
</comment>
<evidence type="ECO:0000256" key="4">
    <source>
        <dbReference type="ARBA" id="ARBA00022801"/>
    </source>
</evidence>
<dbReference type="GO" id="GO:0016829">
    <property type="term" value="F:lyase activity"/>
    <property type="evidence" value="ECO:0007669"/>
    <property type="project" value="UniProtKB-KW"/>
</dbReference>
<dbReference type="GO" id="GO:0003697">
    <property type="term" value="F:single-stranded DNA binding"/>
    <property type="evidence" value="ECO:0007669"/>
    <property type="project" value="InterPro"/>
</dbReference>
<dbReference type="PANTHER" id="PTHR13604:SF0">
    <property type="entry name" value="ABASIC SITE PROCESSING PROTEIN HMCES"/>
    <property type="match status" value="1"/>
</dbReference>
<dbReference type="Gene3D" id="3.90.1680.10">
    <property type="entry name" value="SOS response associated peptidase-like"/>
    <property type="match status" value="1"/>
</dbReference>
<dbReference type="InterPro" id="IPR003738">
    <property type="entry name" value="SRAP"/>
</dbReference>
<feature type="region of interest" description="Disordered" evidence="8">
    <location>
        <begin position="206"/>
        <end position="272"/>
    </location>
</feature>
<evidence type="ECO:0008006" key="11">
    <source>
        <dbReference type="Google" id="ProtNLM"/>
    </source>
</evidence>
<dbReference type="GO" id="GO:0106300">
    <property type="term" value="P:protein-DNA covalent cross-linking repair"/>
    <property type="evidence" value="ECO:0007669"/>
    <property type="project" value="InterPro"/>
</dbReference>
<gene>
    <name evidence="9" type="ORF">CTAYLR_002094</name>
</gene>
<evidence type="ECO:0000256" key="6">
    <source>
        <dbReference type="ARBA" id="ARBA00023125"/>
    </source>
</evidence>
<evidence type="ECO:0000256" key="7">
    <source>
        <dbReference type="ARBA" id="ARBA00023239"/>
    </source>
</evidence>
<dbReference type="InterPro" id="IPR036590">
    <property type="entry name" value="SRAP-like"/>
</dbReference>
<feature type="region of interest" description="Disordered" evidence="8">
    <location>
        <begin position="16"/>
        <end position="44"/>
    </location>
</feature>
<keyword evidence="3" id="KW-0227">DNA damage</keyword>
<dbReference type="Proteomes" id="UP001230188">
    <property type="component" value="Unassembled WGS sequence"/>
</dbReference>
<keyword evidence="2" id="KW-0645">Protease</keyword>
<reference evidence="9" key="1">
    <citation type="submission" date="2023-01" db="EMBL/GenBank/DDBJ databases">
        <title>Metagenome sequencing of chrysophaentin producing Chrysophaeum taylorii.</title>
        <authorList>
            <person name="Davison J."/>
            <person name="Bewley C."/>
        </authorList>
    </citation>
    <scope>NUCLEOTIDE SEQUENCE</scope>
    <source>
        <strain evidence="9">NIES-1699</strain>
    </source>
</reference>
<evidence type="ECO:0000256" key="3">
    <source>
        <dbReference type="ARBA" id="ARBA00022763"/>
    </source>
</evidence>
<keyword evidence="7" id="KW-0456">Lyase</keyword>
<dbReference type="GO" id="GO:0008233">
    <property type="term" value="F:peptidase activity"/>
    <property type="evidence" value="ECO:0007669"/>
    <property type="project" value="UniProtKB-KW"/>
</dbReference>
<organism evidence="9 10">
    <name type="scientific">Chrysophaeum taylorii</name>
    <dbReference type="NCBI Taxonomy" id="2483200"/>
    <lineage>
        <taxon>Eukaryota</taxon>
        <taxon>Sar</taxon>
        <taxon>Stramenopiles</taxon>
        <taxon>Ochrophyta</taxon>
        <taxon>Pelagophyceae</taxon>
        <taxon>Pelagomonadales</taxon>
        <taxon>Pelagomonadaceae</taxon>
        <taxon>Chrysophaeum</taxon>
    </lineage>
</organism>
<evidence type="ECO:0000256" key="1">
    <source>
        <dbReference type="ARBA" id="ARBA00008136"/>
    </source>
</evidence>
<protein>
    <recommendedName>
        <fullName evidence="11">Embryonic stem cell-specific 5-hydroxymethylcytosine-binding protein</fullName>
    </recommendedName>
</protein>
<keyword evidence="5" id="KW-0190">Covalent protein-DNA linkage</keyword>
<evidence type="ECO:0000256" key="5">
    <source>
        <dbReference type="ARBA" id="ARBA00023124"/>
    </source>
</evidence>
<dbReference type="PANTHER" id="PTHR13604">
    <property type="entry name" value="DC12-RELATED"/>
    <property type="match status" value="1"/>
</dbReference>
<evidence type="ECO:0000256" key="8">
    <source>
        <dbReference type="SAM" id="MobiDB-lite"/>
    </source>
</evidence>
<dbReference type="AlphaFoldDB" id="A0AAD7XPZ7"/>
<sequence>MCGRARAAAAETVQNAARAVGGGRSEPQWDDADRYKARPNAHPGQSLGSIVAESGVVRVCTDTWGLIPKGGGGDHFKMFNARSETAFVLRSFRELYRNGRAVVVLDGFYEWTEGALKEKQPHYAHRADGEPLLVAALRANGTCTLLTREVVPSLSWLHDRMPVIFEDAEKARAWLDDRSSEPFDFGSPPDLATHPVTKKMSKMNYQEDDASDPIKEPKKLTAFFKPTPAQTGATKRRGQPQTPPPAKRPAENKQSPPAAKGTITAFFEPTPD</sequence>
<dbReference type="GO" id="GO:0006508">
    <property type="term" value="P:proteolysis"/>
    <property type="evidence" value="ECO:0007669"/>
    <property type="project" value="UniProtKB-KW"/>
</dbReference>